<reference evidence="4" key="1">
    <citation type="journal article" date="2019" name="Int. J. Syst. Evol. Microbiol.">
        <title>The Global Catalogue of Microorganisms (GCM) 10K type strain sequencing project: providing services to taxonomists for standard genome sequencing and annotation.</title>
        <authorList>
            <consortium name="The Broad Institute Genomics Platform"/>
            <consortium name="The Broad Institute Genome Sequencing Center for Infectious Disease"/>
            <person name="Wu L."/>
            <person name="Ma J."/>
        </authorList>
    </citation>
    <scope>NUCLEOTIDE SEQUENCE [LARGE SCALE GENOMIC DNA]</scope>
    <source>
        <strain evidence="4">JCM 9371</strain>
    </source>
</reference>
<feature type="region of interest" description="Disordered" evidence="1">
    <location>
        <begin position="312"/>
        <end position="334"/>
    </location>
</feature>
<gene>
    <name evidence="3" type="ORF">ACFQZM_03925</name>
</gene>
<dbReference type="Proteomes" id="UP001597063">
    <property type="component" value="Unassembled WGS sequence"/>
</dbReference>
<comment type="caution">
    <text evidence="3">The sequence shown here is derived from an EMBL/GenBank/DDBJ whole genome shotgun (WGS) entry which is preliminary data.</text>
</comment>
<dbReference type="InterPro" id="IPR047789">
    <property type="entry name" value="CU044_5270-like"/>
</dbReference>
<dbReference type="EMBL" id="JBHTGP010000003">
    <property type="protein sequence ID" value="MFD0683635.1"/>
    <property type="molecule type" value="Genomic_DNA"/>
</dbReference>
<dbReference type="RefSeq" id="WP_131754851.1">
    <property type="nucleotide sequence ID" value="NZ_CAACUY010000001.1"/>
</dbReference>
<name>A0ABW2XC18_9ACTN</name>
<keyword evidence="4" id="KW-1185">Reference proteome</keyword>
<feature type="transmembrane region" description="Helical" evidence="2">
    <location>
        <begin position="45"/>
        <end position="67"/>
    </location>
</feature>
<keyword evidence="2" id="KW-0812">Transmembrane</keyword>
<evidence type="ECO:0000313" key="3">
    <source>
        <dbReference type="EMBL" id="MFD0683635.1"/>
    </source>
</evidence>
<feature type="region of interest" description="Disordered" evidence="1">
    <location>
        <begin position="1"/>
        <end position="20"/>
    </location>
</feature>
<keyword evidence="2" id="KW-0472">Membrane</keyword>
<sequence length="394" mass="42577">MNELTSVRELYGDPPPPTDRTVAAARVRMTQPPPRRRPQVRFSRWSRVGLGLVAAGAAAAVAVAAAGSGTSGPAGPSTSVDLDRRAVLEAAAKAEALPTGRYWYSDEISGQSYIVRSRTGEYAITGAHSEMYHWIGAEVGTGEGYASRDLPAKPLTAEDEAAWRRAGSPSSFRVWSNDHYYTYRRTATPWTKDKPDASGGGRFFLVGGRKMTTEEVRRLPSDPATLARMFFGPPPEKKGLTGKGRKAEQLRAAAVSPPRWPFRVVAALLRTAPLEPKVRAGLMRALAAQPEVRALGKATDPLGRTGVALAVDDMSPTGRDGEFGAPKEEQGTFSTRSELIFDQATGKLLAEQTVLTAPGGPYRNRKPGFVVYYSLIRDLGWTDAKPKPPVELPF</sequence>
<dbReference type="NCBIfam" id="NF038083">
    <property type="entry name" value="CU044_5270_fam"/>
    <property type="match status" value="1"/>
</dbReference>
<evidence type="ECO:0000256" key="2">
    <source>
        <dbReference type="SAM" id="Phobius"/>
    </source>
</evidence>
<proteinExistence type="predicted"/>
<evidence type="ECO:0000313" key="4">
    <source>
        <dbReference type="Proteomes" id="UP001597063"/>
    </source>
</evidence>
<organism evidence="3 4">
    <name type="scientific">Actinomadura fibrosa</name>
    <dbReference type="NCBI Taxonomy" id="111802"/>
    <lineage>
        <taxon>Bacteria</taxon>
        <taxon>Bacillati</taxon>
        <taxon>Actinomycetota</taxon>
        <taxon>Actinomycetes</taxon>
        <taxon>Streptosporangiales</taxon>
        <taxon>Thermomonosporaceae</taxon>
        <taxon>Actinomadura</taxon>
    </lineage>
</organism>
<accession>A0ABW2XC18</accession>
<protein>
    <submittedName>
        <fullName evidence="3">CU044_5270 family protein</fullName>
    </submittedName>
</protein>
<evidence type="ECO:0000256" key="1">
    <source>
        <dbReference type="SAM" id="MobiDB-lite"/>
    </source>
</evidence>
<keyword evidence="2" id="KW-1133">Transmembrane helix</keyword>
<feature type="compositionally biased region" description="Basic and acidic residues" evidence="1">
    <location>
        <begin position="319"/>
        <end position="330"/>
    </location>
</feature>